<keyword evidence="3" id="KW-1185">Reference proteome</keyword>
<dbReference type="Proteomes" id="UP001140513">
    <property type="component" value="Unassembled WGS sequence"/>
</dbReference>
<evidence type="ECO:0000313" key="2">
    <source>
        <dbReference type="EMBL" id="KAJ4344382.1"/>
    </source>
</evidence>
<dbReference type="GeneID" id="80915652"/>
<dbReference type="AlphaFoldDB" id="A0A9W9C4Q5"/>
<feature type="compositionally biased region" description="Basic and acidic residues" evidence="1">
    <location>
        <begin position="36"/>
        <end position="45"/>
    </location>
</feature>
<protein>
    <submittedName>
        <fullName evidence="2">Uncharacterized protein</fullName>
    </submittedName>
</protein>
<feature type="compositionally biased region" description="Polar residues" evidence="1">
    <location>
        <begin position="1"/>
        <end position="14"/>
    </location>
</feature>
<dbReference type="RefSeq" id="XP_056064834.1">
    <property type="nucleotide sequence ID" value="XM_056220847.1"/>
</dbReference>
<feature type="compositionally biased region" description="Basic and acidic residues" evidence="1">
    <location>
        <begin position="75"/>
        <end position="94"/>
    </location>
</feature>
<sequence length="94" mass="10892">MSLENVTEGSVSKQTNDRSEDRRIVDGVKTKKRRRALEERQKENVAEGSVGIQEKGRNENKQLVDGVKAKKRKRALEERQYSRCRGEEFEEKNG</sequence>
<evidence type="ECO:0000256" key="1">
    <source>
        <dbReference type="SAM" id="MobiDB-lite"/>
    </source>
</evidence>
<proteinExistence type="predicted"/>
<accession>A0A9W9C4Q5</accession>
<feature type="region of interest" description="Disordered" evidence="1">
    <location>
        <begin position="1"/>
        <end position="94"/>
    </location>
</feature>
<name>A0A9W9C4Q5_9PLEO</name>
<feature type="compositionally biased region" description="Basic and acidic residues" evidence="1">
    <location>
        <begin position="15"/>
        <end position="29"/>
    </location>
</feature>
<evidence type="ECO:0000313" key="3">
    <source>
        <dbReference type="Proteomes" id="UP001140513"/>
    </source>
</evidence>
<reference evidence="2" key="1">
    <citation type="submission" date="2022-10" db="EMBL/GenBank/DDBJ databases">
        <title>Tapping the CABI collections for fungal endophytes: first genome assemblies for Collariella, Neodidymelliopsis, Ascochyta clinopodiicola, Didymella pomorum, Didymosphaeria variabile, Neocosmospora piperis and Neocucurbitaria cava.</title>
        <authorList>
            <person name="Hill R."/>
        </authorList>
    </citation>
    <scope>NUCLEOTIDE SEQUENCE</scope>
    <source>
        <strain evidence="2">IMI 356815</strain>
    </source>
</reference>
<organism evidence="2 3">
    <name type="scientific">Didymosphaeria variabile</name>
    <dbReference type="NCBI Taxonomy" id="1932322"/>
    <lineage>
        <taxon>Eukaryota</taxon>
        <taxon>Fungi</taxon>
        <taxon>Dikarya</taxon>
        <taxon>Ascomycota</taxon>
        <taxon>Pezizomycotina</taxon>
        <taxon>Dothideomycetes</taxon>
        <taxon>Pleosporomycetidae</taxon>
        <taxon>Pleosporales</taxon>
        <taxon>Massarineae</taxon>
        <taxon>Didymosphaeriaceae</taxon>
        <taxon>Didymosphaeria</taxon>
    </lineage>
</organism>
<comment type="caution">
    <text evidence="2">The sequence shown here is derived from an EMBL/GenBank/DDBJ whole genome shotgun (WGS) entry which is preliminary data.</text>
</comment>
<gene>
    <name evidence="2" type="ORF">N0V89_012122</name>
</gene>
<dbReference type="EMBL" id="JAPEUX010000010">
    <property type="protein sequence ID" value="KAJ4344382.1"/>
    <property type="molecule type" value="Genomic_DNA"/>
</dbReference>